<dbReference type="Gene3D" id="1.10.287.1890">
    <property type="match status" value="1"/>
</dbReference>
<dbReference type="Pfam" id="PF04816">
    <property type="entry name" value="TrmK"/>
    <property type="match status" value="1"/>
</dbReference>
<dbReference type="PANTHER" id="PTHR38451">
    <property type="entry name" value="TRNA (ADENINE(22)-N(1))-METHYLTRANSFERASE"/>
    <property type="match status" value="1"/>
</dbReference>
<dbReference type="GO" id="GO:0160105">
    <property type="term" value="F:tRNA (adenine(22)-N1)-methyltransferase activity"/>
    <property type="evidence" value="ECO:0007669"/>
    <property type="project" value="InterPro"/>
</dbReference>
<dbReference type="Gene3D" id="3.40.50.150">
    <property type="entry name" value="Vaccinia Virus protein VP39"/>
    <property type="match status" value="1"/>
</dbReference>
<name>A0AA43RJT2_9LACT</name>
<keyword evidence="1" id="KW-0808">Transferase</keyword>
<keyword evidence="2" id="KW-1185">Reference proteome</keyword>
<reference evidence="1" key="1">
    <citation type="submission" date="2023-07" db="EMBL/GenBank/DDBJ databases">
        <title>Between Cages and Wild: Unraveling the Impact of Captivity on Animal Microbiomes and Antimicrobial Resistance.</title>
        <authorList>
            <person name="Schmartz G.P."/>
            <person name="Rehner J."/>
            <person name="Schuff M.J."/>
            <person name="Becker S.L."/>
            <person name="Kravczyk M."/>
            <person name="Gurevich A."/>
            <person name="Francke R."/>
            <person name="Mueller R."/>
            <person name="Keller V."/>
            <person name="Keller A."/>
        </authorList>
    </citation>
    <scope>NUCLEOTIDE SEQUENCE</scope>
    <source>
        <strain evidence="1">S39M_St_73</strain>
    </source>
</reference>
<dbReference type="SUPFAM" id="SSF53335">
    <property type="entry name" value="S-adenosyl-L-methionine-dependent methyltransferases"/>
    <property type="match status" value="1"/>
</dbReference>
<evidence type="ECO:0000313" key="2">
    <source>
        <dbReference type="Proteomes" id="UP001171751"/>
    </source>
</evidence>
<dbReference type="InterPro" id="IPR029063">
    <property type="entry name" value="SAM-dependent_MTases_sf"/>
</dbReference>
<evidence type="ECO:0000313" key="1">
    <source>
        <dbReference type="EMBL" id="MDO5456795.1"/>
    </source>
</evidence>
<dbReference type="PIRSF" id="PIRSF018637">
    <property type="entry name" value="TrmK"/>
    <property type="match status" value="1"/>
</dbReference>
<dbReference type="AlphaFoldDB" id="A0AA43RJT2"/>
<keyword evidence="1" id="KW-0489">Methyltransferase</keyword>
<sequence>MIKLSKRLKEIADFIPPASRLADIGSDHAYLPIYLIQQEKIDFAVAGEVAAGPLQHAQEEVTDRNLEDRIHVRLGNGLDVLEKDDAVDHVVIAGMGGLLIALILEQGLLNHKVSDGQSFVLQPNNEEVHLRRFLLENHFEITQESILSENKHFYEIIVAKYQAGQEAEAWSEEDLLFGRFVEAADPQIFKEKWQNEKRKTKNIIASLQYSKANNDKTLTDFQHKINLIEERLHDEDTS</sequence>
<dbReference type="Proteomes" id="UP001171751">
    <property type="component" value="Unassembled WGS sequence"/>
</dbReference>
<organism evidence="1 2">
    <name type="scientific">Atopococcus tabaci</name>
    <dbReference type="NCBI Taxonomy" id="269774"/>
    <lineage>
        <taxon>Bacteria</taxon>
        <taxon>Bacillati</taxon>
        <taxon>Bacillota</taxon>
        <taxon>Bacilli</taxon>
        <taxon>Lactobacillales</taxon>
        <taxon>Carnobacteriaceae</taxon>
        <taxon>Atopococcus</taxon>
    </lineage>
</organism>
<dbReference type="EC" id="2.1.1.-" evidence="1"/>
<proteinExistence type="predicted"/>
<dbReference type="EMBL" id="JAUNQW010000001">
    <property type="protein sequence ID" value="MDO5456795.1"/>
    <property type="molecule type" value="Genomic_DNA"/>
</dbReference>
<protein>
    <submittedName>
        <fullName evidence="1">Class I SAM-dependent methyltransferase</fullName>
        <ecNumber evidence="1">2.1.1.-</ecNumber>
    </submittedName>
</protein>
<gene>
    <name evidence="1" type="ORF">Q4F26_00480</name>
</gene>
<dbReference type="InterPro" id="IPR006901">
    <property type="entry name" value="TrmK"/>
</dbReference>
<dbReference type="PANTHER" id="PTHR38451:SF1">
    <property type="entry name" value="TRNA (ADENINE(22)-N(1))-METHYLTRANSFERASE"/>
    <property type="match status" value="1"/>
</dbReference>
<dbReference type="GO" id="GO:0032259">
    <property type="term" value="P:methylation"/>
    <property type="evidence" value="ECO:0007669"/>
    <property type="project" value="UniProtKB-KW"/>
</dbReference>
<comment type="caution">
    <text evidence="1">The sequence shown here is derived from an EMBL/GenBank/DDBJ whole genome shotgun (WGS) entry which is preliminary data.</text>
</comment>
<accession>A0AA43RJT2</accession>